<dbReference type="Proteomes" id="UP000051330">
    <property type="component" value="Unassembled WGS sequence"/>
</dbReference>
<gene>
    <name evidence="5" type="ORF">FD09_GL000595</name>
</gene>
<feature type="domain" description="S-layer protein C-terminal" evidence="3">
    <location>
        <begin position="639"/>
        <end position="684"/>
    </location>
</feature>
<evidence type="ECO:0000259" key="4">
    <source>
        <dbReference type="Pfam" id="PF16403"/>
    </source>
</evidence>
<feature type="domain" description="Pesticidal crystal protein Cry22Aa Ig-like" evidence="4">
    <location>
        <begin position="546"/>
        <end position="612"/>
    </location>
</feature>
<dbReference type="PATRIC" id="fig|1423792.3.peg.607"/>
<dbReference type="InterPro" id="IPR024968">
    <property type="entry name" value="SlpA_C_lactobacillus"/>
</dbReference>
<reference evidence="5 6" key="1">
    <citation type="journal article" date="2015" name="Genome Announc.">
        <title>Expanding the biotechnology potential of lactobacilli through comparative genomics of 213 strains and associated genera.</title>
        <authorList>
            <person name="Sun Z."/>
            <person name="Harris H.M."/>
            <person name="McCann A."/>
            <person name="Guo C."/>
            <person name="Argimon S."/>
            <person name="Zhang W."/>
            <person name="Yang X."/>
            <person name="Jeffery I.B."/>
            <person name="Cooney J.C."/>
            <person name="Kagawa T.F."/>
            <person name="Liu W."/>
            <person name="Song Y."/>
            <person name="Salvetti E."/>
            <person name="Wrobel A."/>
            <person name="Rasinkangas P."/>
            <person name="Parkhill J."/>
            <person name="Rea M.C."/>
            <person name="O'Sullivan O."/>
            <person name="Ritari J."/>
            <person name="Douillard F.P."/>
            <person name="Paul Ross R."/>
            <person name="Yang R."/>
            <person name="Briner A.E."/>
            <person name="Felis G.E."/>
            <person name="de Vos W.M."/>
            <person name="Barrangou R."/>
            <person name="Klaenhammer T.R."/>
            <person name="Caufield P.W."/>
            <person name="Cui Y."/>
            <person name="Zhang H."/>
            <person name="O'Toole P.W."/>
        </authorList>
    </citation>
    <scope>NUCLEOTIDE SEQUENCE [LARGE SCALE GENOMIC DNA]</scope>
    <source>
        <strain evidence="5 6">DSM 12744</strain>
    </source>
</reference>
<evidence type="ECO:0000259" key="3">
    <source>
        <dbReference type="Pfam" id="PF03217"/>
    </source>
</evidence>
<evidence type="ECO:0000256" key="2">
    <source>
        <dbReference type="SAM" id="SignalP"/>
    </source>
</evidence>
<evidence type="ECO:0008006" key="7">
    <source>
        <dbReference type="Google" id="ProtNLM"/>
    </source>
</evidence>
<protein>
    <recommendedName>
        <fullName evidence="7">DUF5011 domain-containing protein</fullName>
    </recommendedName>
</protein>
<dbReference type="Pfam" id="PF03217">
    <property type="entry name" value="SlpA"/>
    <property type="match status" value="2"/>
</dbReference>
<keyword evidence="6" id="KW-1185">Reference proteome</keyword>
<dbReference type="InterPro" id="IPR032179">
    <property type="entry name" value="Cry22Aa_Ig-like"/>
</dbReference>
<keyword evidence="2" id="KW-0732">Signal</keyword>
<feature type="domain" description="S-layer protein C-terminal" evidence="3">
    <location>
        <begin position="770"/>
        <end position="817"/>
    </location>
</feature>
<evidence type="ECO:0000313" key="6">
    <source>
        <dbReference type="Proteomes" id="UP000051330"/>
    </source>
</evidence>
<dbReference type="InterPro" id="IPR013783">
    <property type="entry name" value="Ig-like_fold"/>
</dbReference>
<dbReference type="EMBL" id="AZEC01000011">
    <property type="protein sequence ID" value="KRL11673.1"/>
    <property type="molecule type" value="Genomic_DNA"/>
</dbReference>
<keyword evidence="1" id="KW-0175">Coiled coil</keyword>
<comment type="caution">
    <text evidence="5">The sequence shown here is derived from an EMBL/GenBank/DDBJ whole genome shotgun (WGS) entry which is preliminary data.</text>
</comment>
<evidence type="ECO:0000256" key="1">
    <source>
        <dbReference type="SAM" id="Coils"/>
    </source>
</evidence>
<feature type="signal peptide" evidence="2">
    <location>
        <begin position="1"/>
        <end position="36"/>
    </location>
</feature>
<dbReference type="STRING" id="1423792.FD09_GL000595"/>
<proteinExistence type="predicted"/>
<evidence type="ECO:0000313" key="5">
    <source>
        <dbReference type="EMBL" id="KRL11673.1"/>
    </source>
</evidence>
<dbReference type="Gene3D" id="2.60.40.10">
    <property type="entry name" value="Immunoglobulins"/>
    <property type="match status" value="1"/>
</dbReference>
<dbReference type="Pfam" id="PF16403">
    <property type="entry name" value="Bact_surface_Ig-like"/>
    <property type="match status" value="1"/>
</dbReference>
<dbReference type="AlphaFoldDB" id="A0A0R1MVV8"/>
<name>A0A0R1MVV8_9LACO</name>
<sequence length="876" mass="93538">MLNIHSIRGNKPMKKKQIKYIGAVAAALLAAAPILATGVSAVQTPVYAATAAEQSSELEAKKQAYQQTIDDAQRALTQTGQTIDQYKADQESINTQLNADQLALPTTEGDARTQLEGKIVSEKDSLQRLQDQIDAATATQKTQQQNLQNAQNNLAGFEAGTQDALTGKAEKPDQELTGSASENAAYHDGFSTMMDYVSKDLLPQIKEMAENDFAAGTRESEEALTAKGADAVAIAYYNGYYDQLQGTKDGTDDATAKKPLKDLTGATETYARFYKRAWHGVSDPTQFDNTAYDTALSDLVTKGEPQTDSDLKDQGYSQLALDNYHAGYQAAEADYEKGTADGSAAYNSGQPNTVLPTTPYNKGFNDGYNAAKTADVYGAVNGRAQGLGDGYSLKEHADNAGKTQAYKDAYSAAYAQAYATAEAARQGEFDAATGKAYGMADGYSLKDHADNSGKSQVYQNAYDSAYTPARQAAIEAENKAGATAGESDAMAGRAEKSDAQLDDHSSYYIKAYHDAYAANKGGSVTPPVTYPAPEFDYVSGFVQNPTINQGSTFDPNAGISAWTDSSKTTSIPAADWTVTGSVDANKPGTYALTYTIRNSYGQTATLTRTITVTAGTTTGVKFSDTDRVIYVQANSADQYSYDANTGKFTKNDTLASLAMASGWKTGRQAITVDGVTYYQVGANGWLNGINVTTARMVEAAGIVSVTNGVGTKTVNNAVDGQSVKTLANETAWKYFAYANGYYLVANNEWVKADDVRTVAVAAQGTFKAGNNGAALYDEAGNAAGRTLAVNTAWKVTGLKYIDGQAYYQVATHLYVKATAGTQVYTTGNQPVQLYNRDGNAIGSVLGARTSWKVNSVYVHQGRLYYQVATNQFVRIY</sequence>
<accession>A0A0R1MVV8</accession>
<feature type="coiled-coil region" evidence="1">
    <location>
        <begin position="48"/>
        <end position="153"/>
    </location>
</feature>
<organism evidence="5 6">
    <name type="scientific">Schleiferilactobacillus perolens DSM 12744</name>
    <dbReference type="NCBI Taxonomy" id="1423792"/>
    <lineage>
        <taxon>Bacteria</taxon>
        <taxon>Bacillati</taxon>
        <taxon>Bacillota</taxon>
        <taxon>Bacilli</taxon>
        <taxon>Lactobacillales</taxon>
        <taxon>Lactobacillaceae</taxon>
        <taxon>Schleiferilactobacillus</taxon>
    </lineage>
</organism>
<feature type="chain" id="PRO_5038400831" description="DUF5011 domain-containing protein" evidence="2">
    <location>
        <begin position="37"/>
        <end position="876"/>
    </location>
</feature>